<dbReference type="RefSeq" id="WP_269926118.1">
    <property type="nucleotide sequence ID" value="NZ_JAMKBJ010000005.1"/>
</dbReference>
<dbReference type="Pfam" id="PF13076">
    <property type="entry name" value="Fur_reg_FbpA"/>
    <property type="match status" value="1"/>
</dbReference>
<accession>A0A9X3LFG7</accession>
<dbReference type="EMBL" id="JAMKBJ010000005">
    <property type="protein sequence ID" value="MCZ8537022.1"/>
    <property type="molecule type" value="Genomic_DNA"/>
</dbReference>
<evidence type="ECO:0000313" key="2">
    <source>
        <dbReference type="Proteomes" id="UP001152173"/>
    </source>
</evidence>
<dbReference type="InterPro" id="IPR025072">
    <property type="entry name" value="Fur_reg_FbpA"/>
</dbReference>
<comment type="caution">
    <text evidence="1">The sequence shown here is derived from an EMBL/GenBank/DDBJ whole genome shotgun (WGS) entry which is preliminary data.</text>
</comment>
<proteinExistence type="predicted"/>
<protein>
    <submittedName>
        <fullName evidence="1">Fur-regulated basic protein FbpA</fullName>
    </submittedName>
</protein>
<organism evidence="1 2">
    <name type="scientific">Paenisporosarcina quisquiliarum</name>
    <dbReference type="NCBI Taxonomy" id="365346"/>
    <lineage>
        <taxon>Bacteria</taxon>
        <taxon>Bacillati</taxon>
        <taxon>Bacillota</taxon>
        <taxon>Bacilli</taxon>
        <taxon>Bacillales</taxon>
        <taxon>Caryophanaceae</taxon>
        <taxon>Paenisporosarcina</taxon>
    </lineage>
</organism>
<evidence type="ECO:0000313" key="1">
    <source>
        <dbReference type="EMBL" id="MCZ8537022.1"/>
    </source>
</evidence>
<dbReference type="AlphaFoldDB" id="A0A9X3LFG7"/>
<name>A0A9X3LFG7_9BACL</name>
<keyword evidence="2" id="KW-1185">Reference proteome</keyword>
<dbReference type="Proteomes" id="UP001152173">
    <property type="component" value="Unassembled WGS sequence"/>
</dbReference>
<gene>
    <name evidence="1" type="primary">fbpA</name>
    <name evidence="1" type="ORF">M9R32_07520</name>
</gene>
<sequence length="50" mass="5849">MIPPVETKMDGKKMTVIDDLVEHGVFKVEGRQLYELSLYELLKEHMEKAE</sequence>
<reference evidence="1" key="1">
    <citation type="submission" date="2022-05" db="EMBL/GenBank/DDBJ databases">
        <authorList>
            <person name="Colautti A."/>
            <person name="Iacumin L."/>
        </authorList>
    </citation>
    <scope>NUCLEOTIDE SEQUENCE</scope>
    <source>
        <strain evidence="1">SK 55</strain>
    </source>
</reference>